<organism evidence="1 2">
    <name type="scientific">Roseateles amylovorans</name>
    <dbReference type="NCBI Taxonomy" id="2978473"/>
    <lineage>
        <taxon>Bacteria</taxon>
        <taxon>Pseudomonadati</taxon>
        <taxon>Pseudomonadota</taxon>
        <taxon>Betaproteobacteria</taxon>
        <taxon>Burkholderiales</taxon>
        <taxon>Sphaerotilaceae</taxon>
        <taxon>Roseateles</taxon>
    </lineage>
</organism>
<keyword evidence="2" id="KW-1185">Reference proteome</keyword>
<reference evidence="1" key="1">
    <citation type="submission" date="2022-10" db="EMBL/GenBank/DDBJ databases">
        <title>Characterization and whole genome sequencing of a new Roseateles species, isolated from fresh water.</title>
        <authorList>
            <person name="Guliayeva D.Y."/>
            <person name="Akhremchuk A.E."/>
            <person name="Sikolenko M.A."/>
            <person name="Valentovich L.N."/>
            <person name="Sidarenka A.V."/>
        </authorList>
    </citation>
    <scope>NUCLEOTIDE SEQUENCE</scope>
    <source>
        <strain evidence="1">BIM B-1768</strain>
    </source>
</reference>
<dbReference type="EMBL" id="CP104562">
    <property type="protein sequence ID" value="UXH80600.1"/>
    <property type="molecule type" value="Genomic_DNA"/>
</dbReference>
<dbReference type="Pfam" id="PF14350">
    <property type="entry name" value="Beta_protein"/>
    <property type="match status" value="1"/>
</dbReference>
<evidence type="ECO:0000313" key="2">
    <source>
        <dbReference type="Proteomes" id="UP001064933"/>
    </source>
</evidence>
<name>A0ABY6BAJ7_9BURK</name>
<dbReference type="InterPro" id="IPR025683">
    <property type="entry name" value="Protein_beta"/>
</dbReference>
<accession>A0ABY6BAJ7</accession>
<evidence type="ECO:0000313" key="1">
    <source>
        <dbReference type="EMBL" id="UXH80600.1"/>
    </source>
</evidence>
<dbReference type="Proteomes" id="UP001064933">
    <property type="component" value="Chromosome"/>
</dbReference>
<dbReference type="RefSeq" id="WP_261760417.1">
    <property type="nucleotide sequence ID" value="NZ_CP104562.2"/>
</dbReference>
<sequence>MLDMRFEDFAYFPALRARQAEMRALTEMDDERLDQILPMMTLGGWVPAQETRRAVDRIGDLMRGRPYLLNVGSPHQPAGDSVAPLFDPAQAFLAWRSFVGDLEGAIPVMQFETRGDRRALVRQAVLVERVLGRLAFRVRHPETEIEQVLGALHALDDTDNAVVYLDCGYLRGALFESWRVLTQALIRLRMAYPDLIVVMLGTSFPASVQQFSLSALGPMGAMGTMGTMGTGGAQRGVLEIQERSLHARLGGNALVAYGDYGALHPQPRPTADGSDWTARIDYPKETSWVFHRRLNDQSRAGYAMVASALMASEPGMGELDCWGERMIVEAAQGEVFARGPAAWLAVRINIHLARQVELSMRPSPARIIGGRGQEPLEWHECGVEDLLEA</sequence>
<protein>
    <submittedName>
        <fullName evidence="1">Beta family protein</fullName>
    </submittedName>
</protein>
<gene>
    <name evidence="1" type="ORF">N4261_12290</name>
</gene>
<proteinExistence type="predicted"/>